<name>A0A9D1Z7E1_9FIRM</name>
<accession>A0A9D1Z7E1</accession>
<proteinExistence type="predicted"/>
<evidence type="ECO:0000313" key="1">
    <source>
        <dbReference type="EMBL" id="HIY78230.1"/>
    </source>
</evidence>
<dbReference type="AlphaFoldDB" id="A0A9D1Z7E1"/>
<reference evidence="1" key="1">
    <citation type="journal article" date="2021" name="PeerJ">
        <title>Extensive microbial diversity within the chicken gut microbiome revealed by metagenomics and culture.</title>
        <authorList>
            <person name="Gilroy R."/>
            <person name="Ravi A."/>
            <person name="Getino M."/>
            <person name="Pursley I."/>
            <person name="Horton D.L."/>
            <person name="Alikhan N.F."/>
            <person name="Baker D."/>
            <person name="Gharbi K."/>
            <person name="Hall N."/>
            <person name="Watson M."/>
            <person name="Adriaenssens E.M."/>
            <person name="Foster-Nyarko E."/>
            <person name="Jarju S."/>
            <person name="Secka A."/>
            <person name="Antonio M."/>
            <person name="Oren A."/>
            <person name="Chaudhuri R.R."/>
            <person name="La Ragione R."/>
            <person name="Hildebrand F."/>
            <person name="Pallen M.J."/>
        </authorList>
    </citation>
    <scope>NUCLEOTIDE SEQUENCE</scope>
    <source>
        <strain evidence="1">CHK199-9574</strain>
    </source>
</reference>
<reference evidence="1" key="2">
    <citation type="submission" date="2021-04" db="EMBL/GenBank/DDBJ databases">
        <authorList>
            <person name="Gilroy R."/>
        </authorList>
    </citation>
    <scope>NUCLEOTIDE SEQUENCE</scope>
    <source>
        <strain evidence="1">CHK199-9574</strain>
    </source>
</reference>
<evidence type="ECO:0000313" key="2">
    <source>
        <dbReference type="Proteomes" id="UP000824135"/>
    </source>
</evidence>
<dbReference type="EMBL" id="DXCO01000032">
    <property type="protein sequence ID" value="HIY78230.1"/>
    <property type="molecule type" value="Genomic_DNA"/>
</dbReference>
<protein>
    <submittedName>
        <fullName evidence="1">Uncharacterized protein</fullName>
    </submittedName>
</protein>
<sequence length="46" mass="5205">MDKVFSVLTYFRIRTMAAIANARKTAVYVRCSQPKTSGSAFLLLYD</sequence>
<dbReference type="Proteomes" id="UP000824135">
    <property type="component" value="Unassembled WGS sequence"/>
</dbReference>
<organism evidence="1 2">
    <name type="scientific">Candidatus Borkfalkia excrementavium</name>
    <dbReference type="NCBI Taxonomy" id="2838505"/>
    <lineage>
        <taxon>Bacteria</taxon>
        <taxon>Bacillati</taxon>
        <taxon>Bacillota</taxon>
        <taxon>Clostridia</taxon>
        <taxon>Christensenellales</taxon>
        <taxon>Christensenellaceae</taxon>
        <taxon>Candidatus Borkfalkia</taxon>
    </lineage>
</organism>
<comment type="caution">
    <text evidence="1">The sequence shown here is derived from an EMBL/GenBank/DDBJ whole genome shotgun (WGS) entry which is preliminary data.</text>
</comment>
<gene>
    <name evidence="1" type="ORF">H9728_04220</name>
</gene>